<dbReference type="GO" id="GO:0031902">
    <property type="term" value="C:late endosome membrane"/>
    <property type="evidence" value="ECO:0007669"/>
    <property type="project" value="UniProtKB-SubCell"/>
</dbReference>
<dbReference type="PANTHER" id="PTHR14971">
    <property type="entry name" value="VESICULAR, OVEREXPRESSED IN CANCER, PROSURVIVAL PROTEIN 1"/>
    <property type="match status" value="1"/>
</dbReference>
<dbReference type="AlphaFoldDB" id="A0AAJ6VMP1"/>
<evidence type="ECO:0000256" key="10">
    <source>
        <dbReference type="ARBA" id="ARBA00023163"/>
    </source>
</evidence>
<dbReference type="Proteomes" id="UP000695007">
    <property type="component" value="Unplaced"/>
</dbReference>
<dbReference type="KEGG" id="csol:105360006"/>
<dbReference type="PANTHER" id="PTHR14971:SF2">
    <property type="entry name" value="VESICULAR, OVEREXPRESSED IN CANCER, PROSURVIVAL PROTEIN 1"/>
    <property type="match status" value="1"/>
</dbReference>
<evidence type="ECO:0000256" key="16">
    <source>
        <dbReference type="ARBA" id="ARBA00046288"/>
    </source>
</evidence>
<keyword evidence="9 18" id="KW-0472">Membrane</keyword>
<keyword evidence="19" id="KW-1185">Reference proteome</keyword>
<organism evidence="19 20">
    <name type="scientific">Ceratosolen solmsi marchali</name>
    <dbReference type="NCBI Taxonomy" id="326594"/>
    <lineage>
        <taxon>Eukaryota</taxon>
        <taxon>Metazoa</taxon>
        <taxon>Ecdysozoa</taxon>
        <taxon>Arthropoda</taxon>
        <taxon>Hexapoda</taxon>
        <taxon>Insecta</taxon>
        <taxon>Pterygota</taxon>
        <taxon>Neoptera</taxon>
        <taxon>Endopterygota</taxon>
        <taxon>Hymenoptera</taxon>
        <taxon>Apocrita</taxon>
        <taxon>Proctotrupomorpha</taxon>
        <taxon>Chalcidoidea</taxon>
        <taxon>Agaonidae</taxon>
        <taxon>Agaoninae</taxon>
        <taxon>Ceratosolen</taxon>
    </lineage>
</organism>
<evidence type="ECO:0000313" key="20">
    <source>
        <dbReference type="RefSeq" id="XP_011495078.1"/>
    </source>
</evidence>
<evidence type="ECO:0000256" key="17">
    <source>
        <dbReference type="SAM" id="MobiDB-lite"/>
    </source>
</evidence>
<dbReference type="RefSeq" id="XP_011495078.1">
    <property type="nucleotide sequence ID" value="XM_011496776.1"/>
</dbReference>
<keyword evidence="10" id="KW-0804">Transcription</keyword>
<evidence type="ECO:0000256" key="7">
    <source>
        <dbReference type="ARBA" id="ARBA00022989"/>
    </source>
</evidence>
<evidence type="ECO:0000256" key="13">
    <source>
        <dbReference type="ARBA" id="ARBA00035628"/>
    </source>
</evidence>
<feature type="region of interest" description="Disordered" evidence="17">
    <location>
        <begin position="195"/>
        <end position="220"/>
    </location>
</feature>
<evidence type="ECO:0000256" key="4">
    <source>
        <dbReference type="ARBA" id="ARBA00022692"/>
    </source>
</evidence>
<accession>A0AAJ6VMP1</accession>
<evidence type="ECO:0000256" key="12">
    <source>
        <dbReference type="ARBA" id="ARBA00023329"/>
    </source>
</evidence>
<feature type="transmembrane region" description="Helical" evidence="18">
    <location>
        <begin position="63"/>
        <end position="83"/>
    </location>
</feature>
<evidence type="ECO:0000256" key="15">
    <source>
        <dbReference type="ARBA" id="ARBA00035715"/>
    </source>
</evidence>
<keyword evidence="5" id="KW-0732">Signal</keyword>
<evidence type="ECO:0000256" key="2">
    <source>
        <dbReference type="ARBA" id="ARBA00004656"/>
    </source>
</evidence>
<comment type="subcellular location">
    <subcellularLocation>
        <location evidence="1">Cytoplasmic vesicle membrane</location>
    </subcellularLocation>
    <subcellularLocation>
        <location evidence="16">Endomembrane system</location>
        <topology evidence="16">Single-pass type I membrane protein</topology>
    </subcellularLocation>
    <subcellularLocation>
        <location evidence="13">Late endosome membrane</location>
        <topology evidence="13">Single-pass membrane protein</topology>
    </subcellularLocation>
    <subcellularLocation>
        <location evidence="2">Lysosome membrane</location>
    </subcellularLocation>
</comment>
<feature type="compositionally biased region" description="Polar residues" evidence="17">
    <location>
        <begin position="366"/>
        <end position="395"/>
    </location>
</feature>
<keyword evidence="11" id="KW-0458">Lysosome</keyword>
<dbReference type="GeneID" id="105360006"/>
<evidence type="ECO:0000256" key="3">
    <source>
        <dbReference type="ARBA" id="ARBA00006655"/>
    </source>
</evidence>
<feature type="region of interest" description="Disordered" evidence="17">
    <location>
        <begin position="431"/>
        <end position="458"/>
    </location>
</feature>
<keyword evidence="4 18" id="KW-0812">Transmembrane</keyword>
<evidence type="ECO:0000256" key="1">
    <source>
        <dbReference type="ARBA" id="ARBA00004156"/>
    </source>
</evidence>
<keyword evidence="12" id="KW-0968">Cytoplasmic vesicle</keyword>
<evidence type="ECO:0000256" key="8">
    <source>
        <dbReference type="ARBA" id="ARBA00023015"/>
    </source>
</evidence>
<evidence type="ECO:0000256" key="14">
    <source>
        <dbReference type="ARBA" id="ARBA00035708"/>
    </source>
</evidence>
<feature type="compositionally biased region" description="Polar residues" evidence="17">
    <location>
        <begin position="498"/>
        <end position="507"/>
    </location>
</feature>
<proteinExistence type="inferred from homology"/>
<name>A0AAJ6VMP1_9HYME</name>
<evidence type="ECO:0000313" key="19">
    <source>
        <dbReference type="Proteomes" id="UP000695007"/>
    </source>
</evidence>
<evidence type="ECO:0000256" key="11">
    <source>
        <dbReference type="ARBA" id="ARBA00023228"/>
    </source>
</evidence>
<comment type="similarity">
    <text evidence="3">Belongs to the VOPP1/ECOP family.</text>
</comment>
<keyword evidence="6" id="KW-0967">Endosome</keyword>
<dbReference type="GO" id="GO:0005765">
    <property type="term" value="C:lysosomal membrane"/>
    <property type="evidence" value="ECO:0007669"/>
    <property type="project" value="UniProtKB-SubCell"/>
</dbReference>
<evidence type="ECO:0000256" key="6">
    <source>
        <dbReference type="ARBA" id="ARBA00022753"/>
    </source>
</evidence>
<sequence length="519" mass="58264">MSRSTKWKFAVVAGISQYLVYAEAKYCAFEIHGEPKYYMCPRTEYCCNFGCCVSPGFQIYHLWYYWLLVIIMFLVCSGGGWWYRYWLQGRYRAAASSIPTRPSNSRTQNSLRGPTCQAQQARITYNTARNTVLLHRMWKGPHRNANSTVYNGASATSSTTHYQNTSVVLNDTNCPYYQLYGPPPSYETVIAQTRNKFSTPSSPELLQSNQNHRSSLPTSSDTSGFAAQCFYNVPSRLPTGLEVPHYGPQRLESFDTTEYVRLASQYGSGQGNEASHFTRGFVYERSSGANAAQSPTDCEREGSTSVNTNLANSPDDGGFLIARMDCLNNSCVLDRSLQCHTSTGNFTGIGVHGISRGEYKQFNAPNSSVSELTSEPVATTSSTFGFERCPSSSQRSSKRPEPRNIQGGSLKITKRRGQQIKYHEAFRANRRLSSVDYESPSTSRQHPDESTRIDSQFNPSSNVIFAINPDVDSTDQRHGYRHQYNQQQQRSFALLNAEQSSTNSNFESKPKLDRSRSLD</sequence>
<feature type="region of interest" description="Disordered" evidence="17">
    <location>
        <begin position="366"/>
        <end position="418"/>
    </location>
</feature>
<evidence type="ECO:0000256" key="9">
    <source>
        <dbReference type="ARBA" id="ARBA00023136"/>
    </source>
</evidence>
<evidence type="ECO:0000256" key="18">
    <source>
        <dbReference type="SAM" id="Phobius"/>
    </source>
</evidence>
<evidence type="ECO:0000256" key="5">
    <source>
        <dbReference type="ARBA" id="ARBA00022729"/>
    </source>
</evidence>
<keyword evidence="8" id="KW-0805">Transcription regulation</keyword>
<gene>
    <name evidence="20" type="primary">LOC105360006</name>
</gene>
<keyword evidence="7 18" id="KW-1133">Transmembrane helix</keyword>
<feature type="region of interest" description="Disordered" evidence="17">
    <location>
        <begin position="289"/>
        <end position="311"/>
    </location>
</feature>
<dbReference type="InterPro" id="IPR026229">
    <property type="entry name" value="VOPP1"/>
</dbReference>
<feature type="region of interest" description="Disordered" evidence="17">
    <location>
        <begin position="498"/>
        <end position="519"/>
    </location>
</feature>
<protein>
    <recommendedName>
        <fullName evidence="14">WW domain binding protein VOPP1</fullName>
    </recommendedName>
    <alternativeName>
        <fullName evidence="15">Vesicular, overexpressed in cancer, prosurvival protein 1</fullName>
    </alternativeName>
</protein>
<reference evidence="20" key="1">
    <citation type="submission" date="2025-08" db="UniProtKB">
        <authorList>
            <consortium name="RefSeq"/>
        </authorList>
    </citation>
    <scope>IDENTIFICATION</scope>
</reference>
<feature type="compositionally biased region" description="Basic and acidic residues" evidence="17">
    <location>
        <begin position="508"/>
        <end position="519"/>
    </location>
</feature>